<accession>A0A0F9DMQ4</accession>
<reference evidence="2" key="1">
    <citation type="journal article" date="2015" name="Nature">
        <title>Complex archaea that bridge the gap between prokaryotes and eukaryotes.</title>
        <authorList>
            <person name="Spang A."/>
            <person name="Saw J.H."/>
            <person name="Jorgensen S.L."/>
            <person name="Zaremba-Niedzwiedzka K."/>
            <person name="Martijn J."/>
            <person name="Lind A.E."/>
            <person name="van Eijk R."/>
            <person name="Schleper C."/>
            <person name="Guy L."/>
            <person name="Ettema T.J."/>
        </authorList>
    </citation>
    <scope>NUCLEOTIDE SEQUENCE</scope>
</reference>
<name>A0A0F9DMQ4_9ZZZZ</name>
<protein>
    <submittedName>
        <fullName evidence="2">Uncharacterized protein</fullName>
    </submittedName>
</protein>
<sequence length="120" mass="13368">MMWVKLDDDFFENPKTGSLSKGAKLLYLAGLTYCAKSLTDGKIDARGVRVVRALAEVGAKAVAELEASGRWEKNGSGYNVHDWLEYNPPAARVLAQRKAAKERMHRTRSGERSNEQAEEQ</sequence>
<gene>
    <name evidence="2" type="ORF">LCGC14_2179390</name>
</gene>
<feature type="compositionally biased region" description="Basic residues" evidence="1">
    <location>
        <begin position="98"/>
        <end position="107"/>
    </location>
</feature>
<organism evidence="2">
    <name type="scientific">marine sediment metagenome</name>
    <dbReference type="NCBI Taxonomy" id="412755"/>
    <lineage>
        <taxon>unclassified sequences</taxon>
        <taxon>metagenomes</taxon>
        <taxon>ecological metagenomes</taxon>
    </lineage>
</organism>
<evidence type="ECO:0000313" key="2">
    <source>
        <dbReference type="EMBL" id="KKL63013.1"/>
    </source>
</evidence>
<feature type="region of interest" description="Disordered" evidence="1">
    <location>
        <begin position="96"/>
        <end position="120"/>
    </location>
</feature>
<evidence type="ECO:0000256" key="1">
    <source>
        <dbReference type="SAM" id="MobiDB-lite"/>
    </source>
</evidence>
<dbReference type="AlphaFoldDB" id="A0A0F9DMQ4"/>
<proteinExistence type="predicted"/>
<dbReference type="EMBL" id="LAZR01028305">
    <property type="protein sequence ID" value="KKL63013.1"/>
    <property type="molecule type" value="Genomic_DNA"/>
</dbReference>
<comment type="caution">
    <text evidence="2">The sequence shown here is derived from an EMBL/GenBank/DDBJ whole genome shotgun (WGS) entry which is preliminary data.</text>
</comment>
<feature type="compositionally biased region" description="Basic and acidic residues" evidence="1">
    <location>
        <begin position="108"/>
        <end position="120"/>
    </location>
</feature>